<dbReference type="RefSeq" id="WP_068608328.1">
    <property type="nucleotide sequence ID" value="NZ_CP011388.1"/>
</dbReference>
<dbReference type="Proteomes" id="UP000076927">
    <property type="component" value="Chromosome"/>
</dbReference>
<dbReference type="OrthoDB" id="9812413at2"/>
<evidence type="ECO:0000256" key="4">
    <source>
        <dbReference type="HAMAP-Rule" id="MF_00724"/>
    </source>
</evidence>
<organism evidence="6 7">
    <name type="scientific">Paenibacillus swuensis</name>
    <dbReference type="NCBI Taxonomy" id="1178515"/>
    <lineage>
        <taxon>Bacteria</taxon>
        <taxon>Bacillati</taxon>
        <taxon>Bacillota</taxon>
        <taxon>Bacilli</taxon>
        <taxon>Bacillales</taxon>
        <taxon>Paenibacillaceae</taxon>
        <taxon>Paenibacillus</taxon>
    </lineage>
</organism>
<keyword evidence="3 4" id="KW-0975">Bacterial flagellum</keyword>
<evidence type="ECO:0000256" key="5">
    <source>
        <dbReference type="NCBIfam" id="TIGR00205"/>
    </source>
</evidence>
<dbReference type="NCBIfam" id="TIGR00205">
    <property type="entry name" value="fliE"/>
    <property type="match status" value="1"/>
</dbReference>
<evidence type="ECO:0000256" key="1">
    <source>
        <dbReference type="ARBA" id="ARBA00004117"/>
    </source>
</evidence>
<dbReference type="STRING" id="1178515.SY83_16010"/>
<dbReference type="KEGG" id="pswu:SY83_16010"/>
<comment type="similarity">
    <text evidence="2 4">Belongs to the FliE family.</text>
</comment>
<evidence type="ECO:0000313" key="7">
    <source>
        <dbReference type="Proteomes" id="UP000076927"/>
    </source>
</evidence>
<dbReference type="GO" id="GO:0071973">
    <property type="term" value="P:bacterial-type flagellum-dependent cell motility"/>
    <property type="evidence" value="ECO:0007669"/>
    <property type="project" value="InterPro"/>
</dbReference>
<gene>
    <name evidence="4" type="primary">fliE</name>
    <name evidence="6" type="ORF">SY83_16010</name>
</gene>
<dbReference type="AlphaFoldDB" id="A0A172TKP0"/>
<accession>A0A172TKP0</accession>
<dbReference type="EMBL" id="CP011388">
    <property type="protein sequence ID" value="ANE47536.1"/>
    <property type="molecule type" value="Genomic_DNA"/>
</dbReference>
<comment type="subcellular location">
    <subcellularLocation>
        <location evidence="1 4">Bacterial flagellum basal body</location>
    </subcellularLocation>
</comment>
<dbReference type="PANTHER" id="PTHR34653:SF1">
    <property type="entry name" value="FLAGELLAR HOOK-BASAL BODY COMPLEX PROTEIN FLIE"/>
    <property type="match status" value="1"/>
</dbReference>
<dbReference type="HAMAP" id="MF_00724">
    <property type="entry name" value="FliE"/>
    <property type="match status" value="1"/>
</dbReference>
<dbReference type="InterPro" id="IPR001624">
    <property type="entry name" value="FliE"/>
</dbReference>
<dbReference type="GO" id="GO:0005198">
    <property type="term" value="F:structural molecule activity"/>
    <property type="evidence" value="ECO:0007669"/>
    <property type="project" value="UniProtKB-UniRule"/>
</dbReference>
<name>A0A172TKP0_9BACL</name>
<sequence length="100" mass="11199">MIERAAIQPLKMILPADGGMKTGSSSEVTEKFTAYLQNAMEQINTQQKNVDLLNEKFAIGEADVHQVMIASQKAELGLQLTSQIRNKVIEAYQEIMRTQM</sequence>
<evidence type="ECO:0000256" key="3">
    <source>
        <dbReference type="ARBA" id="ARBA00023143"/>
    </source>
</evidence>
<proteinExistence type="inferred from homology"/>
<dbReference type="GO" id="GO:0003774">
    <property type="term" value="F:cytoskeletal motor activity"/>
    <property type="evidence" value="ECO:0007669"/>
    <property type="project" value="InterPro"/>
</dbReference>
<evidence type="ECO:0000313" key="6">
    <source>
        <dbReference type="EMBL" id="ANE47536.1"/>
    </source>
</evidence>
<evidence type="ECO:0000256" key="2">
    <source>
        <dbReference type="ARBA" id="ARBA00009272"/>
    </source>
</evidence>
<dbReference type="PATRIC" id="fig|1178515.4.peg.3219"/>
<dbReference type="PANTHER" id="PTHR34653">
    <property type="match status" value="1"/>
</dbReference>
<reference evidence="6 7" key="1">
    <citation type="submission" date="2015-01" db="EMBL/GenBank/DDBJ databases">
        <title>Paenibacillus swuensis/DY6/whole genome sequencing.</title>
        <authorList>
            <person name="Kim M.K."/>
            <person name="Srinivasan S."/>
            <person name="Lee J.-J."/>
        </authorList>
    </citation>
    <scope>NUCLEOTIDE SEQUENCE [LARGE SCALE GENOMIC DNA]</scope>
    <source>
        <strain evidence="6 7">DY6</strain>
    </source>
</reference>
<protein>
    <recommendedName>
        <fullName evidence="4 5">Flagellar hook-basal body complex protein FliE</fullName>
    </recommendedName>
</protein>
<keyword evidence="7" id="KW-1185">Reference proteome</keyword>
<dbReference type="PRINTS" id="PR01006">
    <property type="entry name" value="FLGHOOKFLIE"/>
</dbReference>
<dbReference type="GO" id="GO:0009425">
    <property type="term" value="C:bacterial-type flagellum basal body"/>
    <property type="evidence" value="ECO:0007669"/>
    <property type="project" value="UniProtKB-SubCell"/>
</dbReference>
<dbReference type="Pfam" id="PF02049">
    <property type="entry name" value="FliE"/>
    <property type="match status" value="1"/>
</dbReference>